<keyword evidence="3" id="KW-1185">Reference proteome</keyword>
<feature type="compositionally biased region" description="Basic and acidic residues" evidence="1">
    <location>
        <begin position="26"/>
        <end position="35"/>
    </location>
</feature>
<dbReference type="Proteomes" id="UP000028999">
    <property type="component" value="Unassembled WGS sequence"/>
</dbReference>
<dbReference type="PaxDb" id="3708-A0A078JH04"/>
<feature type="compositionally biased region" description="Acidic residues" evidence="1">
    <location>
        <begin position="1"/>
        <end position="11"/>
    </location>
</feature>
<feature type="region of interest" description="Disordered" evidence="1">
    <location>
        <begin position="1"/>
        <end position="54"/>
    </location>
</feature>
<evidence type="ECO:0000256" key="1">
    <source>
        <dbReference type="SAM" id="MobiDB-lite"/>
    </source>
</evidence>
<reference evidence="2 3" key="1">
    <citation type="journal article" date="2014" name="Science">
        <title>Plant genetics. Early allopolyploid evolution in the post-Neolithic Brassica napus oilseed genome.</title>
        <authorList>
            <person name="Chalhoub B."/>
            <person name="Denoeud F."/>
            <person name="Liu S."/>
            <person name="Parkin I.A."/>
            <person name="Tang H."/>
            <person name="Wang X."/>
            <person name="Chiquet J."/>
            <person name="Belcram H."/>
            <person name="Tong C."/>
            <person name="Samans B."/>
            <person name="Correa M."/>
            <person name="Da Silva C."/>
            <person name="Just J."/>
            <person name="Falentin C."/>
            <person name="Koh C.S."/>
            <person name="Le Clainche I."/>
            <person name="Bernard M."/>
            <person name="Bento P."/>
            <person name="Noel B."/>
            <person name="Labadie K."/>
            <person name="Alberti A."/>
            <person name="Charles M."/>
            <person name="Arnaud D."/>
            <person name="Guo H."/>
            <person name="Daviaud C."/>
            <person name="Alamery S."/>
            <person name="Jabbari K."/>
            <person name="Zhao M."/>
            <person name="Edger P.P."/>
            <person name="Chelaifa H."/>
            <person name="Tack D."/>
            <person name="Lassalle G."/>
            <person name="Mestiri I."/>
            <person name="Schnel N."/>
            <person name="Le Paslier M.C."/>
            <person name="Fan G."/>
            <person name="Renault V."/>
            <person name="Bayer P.E."/>
            <person name="Golicz A.A."/>
            <person name="Manoli S."/>
            <person name="Lee T.H."/>
            <person name="Thi V.H."/>
            <person name="Chalabi S."/>
            <person name="Hu Q."/>
            <person name="Fan C."/>
            <person name="Tollenaere R."/>
            <person name="Lu Y."/>
            <person name="Battail C."/>
            <person name="Shen J."/>
            <person name="Sidebottom C.H."/>
            <person name="Wang X."/>
            <person name="Canaguier A."/>
            <person name="Chauveau A."/>
            <person name="Berard A."/>
            <person name="Deniot G."/>
            <person name="Guan M."/>
            <person name="Liu Z."/>
            <person name="Sun F."/>
            <person name="Lim Y.P."/>
            <person name="Lyons E."/>
            <person name="Town C.D."/>
            <person name="Bancroft I."/>
            <person name="Wang X."/>
            <person name="Meng J."/>
            <person name="Ma J."/>
            <person name="Pires J.C."/>
            <person name="King G.J."/>
            <person name="Brunel D."/>
            <person name="Delourme R."/>
            <person name="Renard M."/>
            <person name="Aury J.M."/>
            <person name="Adams K.L."/>
            <person name="Batley J."/>
            <person name="Snowdon R.J."/>
            <person name="Tost J."/>
            <person name="Edwards D."/>
            <person name="Zhou Y."/>
            <person name="Hua W."/>
            <person name="Sharpe A.G."/>
            <person name="Paterson A.H."/>
            <person name="Guan C."/>
            <person name="Wincker P."/>
        </authorList>
    </citation>
    <scope>NUCLEOTIDE SEQUENCE [LARGE SCALE GENOMIC DNA]</scope>
    <source>
        <strain evidence="3">cv. Darmor-bzh</strain>
    </source>
</reference>
<organism evidence="2 3">
    <name type="scientific">Brassica napus</name>
    <name type="common">Rape</name>
    <dbReference type="NCBI Taxonomy" id="3708"/>
    <lineage>
        <taxon>Eukaryota</taxon>
        <taxon>Viridiplantae</taxon>
        <taxon>Streptophyta</taxon>
        <taxon>Embryophyta</taxon>
        <taxon>Tracheophyta</taxon>
        <taxon>Spermatophyta</taxon>
        <taxon>Magnoliopsida</taxon>
        <taxon>eudicotyledons</taxon>
        <taxon>Gunneridae</taxon>
        <taxon>Pentapetalae</taxon>
        <taxon>rosids</taxon>
        <taxon>malvids</taxon>
        <taxon>Brassicales</taxon>
        <taxon>Brassicaceae</taxon>
        <taxon>Brassiceae</taxon>
        <taxon>Brassica</taxon>
    </lineage>
</organism>
<protein>
    <submittedName>
        <fullName evidence="2">BnaC03g75760D protein</fullName>
    </submittedName>
</protein>
<dbReference type="Gramene" id="CDY64976">
    <property type="protein sequence ID" value="CDY64976"/>
    <property type="gene ID" value="GSBRNA2T00043955001"/>
</dbReference>
<feature type="compositionally biased region" description="Acidic residues" evidence="1">
    <location>
        <begin position="44"/>
        <end position="54"/>
    </location>
</feature>
<evidence type="ECO:0000313" key="3">
    <source>
        <dbReference type="Proteomes" id="UP000028999"/>
    </source>
</evidence>
<name>A0A078JH04_BRANA</name>
<sequence>MESEDNSEETLELLRRWNIPANPPENDSKAIDQERRKRRRADVSSEEEVSAAAR</sequence>
<dbReference type="EMBL" id="LK034615">
    <property type="protein sequence ID" value="CDY64976.1"/>
    <property type="molecule type" value="Genomic_DNA"/>
</dbReference>
<proteinExistence type="predicted"/>
<accession>A0A078JH04</accession>
<gene>
    <name evidence="2" type="primary">BnaC03g75760D</name>
    <name evidence="2" type="ORF">GSBRNA2T00043955001</name>
</gene>
<evidence type="ECO:0000313" key="2">
    <source>
        <dbReference type="EMBL" id="CDY64976.1"/>
    </source>
</evidence>
<dbReference type="AlphaFoldDB" id="A0A078JH04"/>